<proteinExistence type="predicted"/>
<dbReference type="EMBL" id="FMCW01000034">
    <property type="protein sequence ID" value="SCF15132.1"/>
    <property type="molecule type" value="Genomic_DNA"/>
</dbReference>
<evidence type="ECO:0000313" key="1">
    <source>
        <dbReference type="EMBL" id="SCF15132.1"/>
    </source>
</evidence>
<protein>
    <submittedName>
        <fullName evidence="1">Tetratricopeptide repeat-containing protein</fullName>
    </submittedName>
</protein>
<sequence length="47" mass="5046">SAGDLGQAIPLFEQALTDCRRVLGNDHPQTRVVYGNLRAAMEGSTSE</sequence>
<dbReference type="Pfam" id="PF13424">
    <property type="entry name" value="TPR_12"/>
    <property type="match status" value="1"/>
</dbReference>
<reference evidence="1 2" key="1">
    <citation type="submission" date="2016-06" db="EMBL/GenBank/DDBJ databases">
        <authorList>
            <person name="Kjaerup R.B."/>
            <person name="Dalgaard T.S."/>
            <person name="Juul-Madsen H.R."/>
        </authorList>
    </citation>
    <scope>NUCLEOTIDE SEQUENCE [LARGE SCALE GENOMIC DNA]</scope>
    <source>
        <strain evidence="1 2">DSM 45626</strain>
    </source>
</reference>
<dbReference type="Proteomes" id="UP000199375">
    <property type="component" value="Unassembled WGS sequence"/>
</dbReference>
<organism evidence="1 2">
    <name type="scientific">Micromonospora haikouensis</name>
    <dbReference type="NCBI Taxonomy" id="686309"/>
    <lineage>
        <taxon>Bacteria</taxon>
        <taxon>Bacillati</taxon>
        <taxon>Actinomycetota</taxon>
        <taxon>Actinomycetes</taxon>
        <taxon>Micromonosporales</taxon>
        <taxon>Micromonosporaceae</taxon>
        <taxon>Micromonospora</taxon>
    </lineage>
</organism>
<evidence type="ECO:0000313" key="2">
    <source>
        <dbReference type="Proteomes" id="UP000199375"/>
    </source>
</evidence>
<accession>A0A1C4Y328</accession>
<name>A0A1C4Y328_9ACTN</name>
<gene>
    <name evidence="1" type="ORF">GA0070558_13436</name>
</gene>
<dbReference type="Gene3D" id="1.25.40.10">
    <property type="entry name" value="Tetratricopeptide repeat domain"/>
    <property type="match status" value="1"/>
</dbReference>
<feature type="non-terminal residue" evidence="1">
    <location>
        <position position="1"/>
    </location>
</feature>
<dbReference type="AlphaFoldDB" id="A0A1C4Y328"/>
<dbReference type="InterPro" id="IPR011990">
    <property type="entry name" value="TPR-like_helical_dom_sf"/>
</dbReference>